<evidence type="ECO:0000256" key="1">
    <source>
        <dbReference type="ARBA" id="ARBA00022490"/>
    </source>
</evidence>
<keyword evidence="1" id="KW-0963">Cytoplasm</keyword>
<keyword evidence="2" id="KW-0132">Cell division</keyword>
<dbReference type="Proteomes" id="UP000034705">
    <property type="component" value="Unassembled WGS sequence"/>
</dbReference>
<evidence type="ECO:0000313" key="6">
    <source>
        <dbReference type="Proteomes" id="UP000034705"/>
    </source>
</evidence>
<dbReference type="PATRIC" id="fig|1619001.3.peg.231"/>
<dbReference type="NCBIfam" id="TIGR00281">
    <property type="entry name" value="SMC-Scp complex subunit ScpB"/>
    <property type="match status" value="1"/>
</dbReference>
<evidence type="ECO:0000256" key="3">
    <source>
        <dbReference type="ARBA" id="ARBA00022829"/>
    </source>
</evidence>
<dbReference type="InterPro" id="IPR036388">
    <property type="entry name" value="WH-like_DNA-bd_sf"/>
</dbReference>
<evidence type="ECO:0000256" key="4">
    <source>
        <dbReference type="ARBA" id="ARBA00023306"/>
    </source>
</evidence>
<sequence length="178" mass="20060">MLTRTIEALLFASGKPIALTTLSKLLHISAGEVQEALKQLSEMRNIDASGIHILIHDGKAQYVTHPQEGEIVQSFLKEEVSGELTQPSLETLTIIAYRGPITKPEIEQIRGVNCSLILRNLLIRGLIEEKEDKQRLQNTYTISFDFLRHLGADRVEELPQYSDLHTDEVVGQLIQETF</sequence>
<evidence type="ECO:0000313" key="5">
    <source>
        <dbReference type="EMBL" id="KKU34153.1"/>
    </source>
</evidence>
<dbReference type="AlphaFoldDB" id="A0A0G1RW22"/>
<dbReference type="PANTHER" id="PTHR34298">
    <property type="entry name" value="SEGREGATION AND CONDENSATION PROTEIN B"/>
    <property type="match status" value="1"/>
</dbReference>
<proteinExistence type="predicted"/>
<gene>
    <name evidence="5" type="ORF">UX45_C0003G0044</name>
</gene>
<name>A0A0G1RW22_9BACT</name>
<comment type="caution">
    <text evidence="5">The sequence shown here is derived from an EMBL/GenBank/DDBJ whole genome shotgun (WGS) entry which is preliminary data.</text>
</comment>
<organism evidence="5 6">
    <name type="scientific">Candidatus Uhrbacteria bacterium GW2011_GWF2_46_218</name>
    <dbReference type="NCBI Taxonomy" id="1619001"/>
    <lineage>
        <taxon>Bacteria</taxon>
        <taxon>Candidatus Uhriibacteriota</taxon>
    </lineage>
</organism>
<dbReference type="EMBL" id="LCMG01000003">
    <property type="protein sequence ID" value="KKU34153.1"/>
    <property type="molecule type" value="Genomic_DNA"/>
</dbReference>
<keyword evidence="4" id="KW-0131">Cell cycle</keyword>
<dbReference type="GO" id="GO:0051301">
    <property type="term" value="P:cell division"/>
    <property type="evidence" value="ECO:0007669"/>
    <property type="project" value="UniProtKB-KW"/>
</dbReference>
<dbReference type="InterPro" id="IPR005234">
    <property type="entry name" value="ScpB_csome_segregation"/>
</dbReference>
<accession>A0A0G1RW22</accession>
<dbReference type="Pfam" id="PF04079">
    <property type="entry name" value="SMC_ScpB"/>
    <property type="match status" value="1"/>
</dbReference>
<evidence type="ECO:0000256" key="2">
    <source>
        <dbReference type="ARBA" id="ARBA00022618"/>
    </source>
</evidence>
<dbReference type="PANTHER" id="PTHR34298:SF2">
    <property type="entry name" value="SEGREGATION AND CONDENSATION PROTEIN B"/>
    <property type="match status" value="1"/>
</dbReference>
<dbReference type="PIRSF" id="PIRSF019345">
    <property type="entry name" value="ScpB"/>
    <property type="match status" value="1"/>
</dbReference>
<dbReference type="InterPro" id="IPR036390">
    <property type="entry name" value="WH_DNA-bd_sf"/>
</dbReference>
<reference evidence="5 6" key="1">
    <citation type="journal article" date="2015" name="Nature">
        <title>rRNA introns, odd ribosomes, and small enigmatic genomes across a large radiation of phyla.</title>
        <authorList>
            <person name="Brown C.T."/>
            <person name="Hug L.A."/>
            <person name="Thomas B.C."/>
            <person name="Sharon I."/>
            <person name="Castelle C.J."/>
            <person name="Singh A."/>
            <person name="Wilkins M.J."/>
            <person name="Williams K.H."/>
            <person name="Banfield J.F."/>
        </authorList>
    </citation>
    <scope>NUCLEOTIDE SEQUENCE [LARGE SCALE GENOMIC DNA]</scope>
</reference>
<dbReference type="SUPFAM" id="SSF46785">
    <property type="entry name" value="Winged helix' DNA-binding domain"/>
    <property type="match status" value="2"/>
</dbReference>
<dbReference type="GO" id="GO:0051304">
    <property type="term" value="P:chromosome separation"/>
    <property type="evidence" value="ECO:0007669"/>
    <property type="project" value="InterPro"/>
</dbReference>
<dbReference type="Gene3D" id="1.10.10.10">
    <property type="entry name" value="Winged helix-like DNA-binding domain superfamily/Winged helix DNA-binding domain"/>
    <property type="match status" value="2"/>
</dbReference>
<protein>
    <submittedName>
        <fullName evidence="5">Segregation and condensation protein B</fullName>
    </submittedName>
</protein>
<keyword evidence="3" id="KW-0159">Chromosome partition</keyword>